<feature type="region of interest" description="Disordered" evidence="1">
    <location>
        <begin position="143"/>
        <end position="182"/>
    </location>
</feature>
<name>A0A2P4Q6W4_RHIID</name>
<sequence length="182" mass="21518">MSWEECEQFLNEWAKSQGFHIIKDRVTRCLSIVQSGIICRHYFQRWYNINKDGSQEPFLVADKFIQYDQQHFSYDFNDSSSLCLFNRNNREIDEERLTILEQKITYGKLHRMYKKALNKALQSNSKSEQLINLLQNFAEEEESNLSGSDELELQQEIITGDKENFDPSIPKLQNPKIRRGKG</sequence>
<dbReference type="AlphaFoldDB" id="A0A2P4Q6W4"/>
<reference evidence="2 3" key="2">
    <citation type="journal article" date="2018" name="New Phytol.">
        <title>High intraspecific genome diversity in the model arbuscular mycorrhizal symbiont Rhizophagus irregularis.</title>
        <authorList>
            <person name="Chen E.C.H."/>
            <person name="Morin E."/>
            <person name="Beaudet D."/>
            <person name="Noel J."/>
            <person name="Yildirir G."/>
            <person name="Ndikumana S."/>
            <person name="Charron P."/>
            <person name="St-Onge C."/>
            <person name="Giorgi J."/>
            <person name="Kruger M."/>
            <person name="Marton T."/>
            <person name="Ropars J."/>
            <person name="Grigoriev I.V."/>
            <person name="Hainaut M."/>
            <person name="Henrissat B."/>
            <person name="Roux C."/>
            <person name="Martin F."/>
            <person name="Corradi N."/>
        </authorList>
    </citation>
    <scope>NUCLEOTIDE SEQUENCE [LARGE SCALE GENOMIC DNA]</scope>
    <source>
        <strain evidence="2 3">DAOM 197198</strain>
    </source>
</reference>
<organism evidence="2 3">
    <name type="scientific">Rhizophagus irregularis (strain DAOM 181602 / DAOM 197198 / MUCL 43194)</name>
    <name type="common">Arbuscular mycorrhizal fungus</name>
    <name type="synonym">Glomus intraradices</name>
    <dbReference type="NCBI Taxonomy" id="747089"/>
    <lineage>
        <taxon>Eukaryota</taxon>
        <taxon>Fungi</taxon>
        <taxon>Fungi incertae sedis</taxon>
        <taxon>Mucoromycota</taxon>
        <taxon>Glomeromycotina</taxon>
        <taxon>Glomeromycetes</taxon>
        <taxon>Glomerales</taxon>
        <taxon>Glomeraceae</taxon>
        <taxon>Rhizophagus</taxon>
    </lineage>
</organism>
<dbReference type="VEuPathDB" id="FungiDB:RhiirFUN_023659"/>
<reference evidence="2 3" key="1">
    <citation type="journal article" date="2013" name="Proc. Natl. Acad. Sci. U.S.A.">
        <title>Genome of an arbuscular mycorrhizal fungus provides insight into the oldest plant symbiosis.</title>
        <authorList>
            <person name="Tisserant E."/>
            <person name="Malbreil M."/>
            <person name="Kuo A."/>
            <person name="Kohler A."/>
            <person name="Symeonidi A."/>
            <person name="Balestrini R."/>
            <person name="Charron P."/>
            <person name="Duensing N."/>
            <person name="Frei Dit Frey N."/>
            <person name="Gianinazzi-Pearson V."/>
            <person name="Gilbert L.B."/>
            <person name="Handa Y."/>
            <person name="Herr J.R."/>
            <person name="Hijri M."/>
            <person name="Koul R."/>
            <person name="Kawaguchi M."/>
            <person name="Krajinski F."/>
            <person name="Lammers P.J."/>
            <person name="Masclaux F.G."/>
            <person name="Murat C."/>
            <person name="Morin E."/>
            <person name="Ndikumana S."/>
            <person name="Pagni M."/>
            <person name="Petitpierre D."/>
            <person name="Requena N."/>
            <person name="Rosikiewicz P."/>
            <person name="Riley R."/>
            <person name="Saito K."/>
            <person name="San Clemente H."/>
            <person name="Shapiro H."/>
            <person name="van Tuinen D."/>
            <person name="Becard G."/>
            <person name="Bonfante P."/>
            <person name="Paszkowski U."/>
            <person name="Shachar-Hill Y.Y."/>
            <person name="Tuskan G.A."/>
            <person name="Young P.W."/>
            <person name="Sanders I.R."/>
            <person name="Henrissat B."/>
            <person name="Rensing S.A."/>
            <person name="Grigoriev I.V."/>
            <person name="Corradi N."/>
            <person name="Roux C."/>
            <person name="Martin F."/>
        </authorList>
    </citation>
    <scope>NUCLEOTIDE SEQUENCE [LARGE SCALE GENOMIC DNA]</scope>
    <source>
        <strain evidence="2 3">DAOM 197198</strain>
    </source>
</reference>
<evidence type="ECO:0000313" key="3">
    <source>
        <dbReference type="Proteomes" id="UP000018888"/>
    </source>
</evidence>
<dbReference type="EMBL" id="AUPC02000084">
    <property type="protein sequence ID" value="POG73328.1"/>
    <property type="molecule type" value="Genomic_DNA"/>
</dbReference>
<protein>
    <submittedName>
        <fullName evidence="2">Uncharacterized protein</fullName>
    </submittedName>
</protein>
<comment type="caution">
    <text evidence="2">The sequence shown here is derived from an EMBL/GenBank/DDBJ whole genome shotgun (WGS) entry which is preliminary data.</text>
</comment>
<keyword evidence="3" id="KW-1185">Reference proteome</keyword>
<proteinExistence type="predicted"/>
<accession>A0A2P4Q6W4</accession>
<feature type="compositionally biased region" description="Acidic residues" evidence="1">
    <location>
        <begin position="143"/>
        <end position="153"/>
    </location>
</feature>
<evidence type="ECO:0000256" key="1">
    <source>
        <dbReference type="SAM" id="MobiDB-lite"/>
    </source>
</evidence>
<gene>
    <name evidence="2" type="ORF">GLOIN_2v1586836</name>
</gene>
<dbReference type="Proteomes" id="UP000018888">
    <property type="component" value="Unassembled WGS sequence"/>
</dbReference>
<evidence type="ECO:0000313" key="2">
    <source>
        <dbReference type="EMBL" id="POG73328.1"/>
    </source>
</evidence>